<dbReference type="InterPro" id="IPR032675">
    <property type="entry name" value="LRR_dom_sf"/>
</dbReference>
<sequence>MGLRKLISYNTFNGLKSLNIQSCSCSFGPVEGGSGQFDPLPNLEYLDLHFVKNLKSVSDFGQYLGLRFSKLHQLDISQCASLTCLFNDGGACSVPKHLEEITIRYCRDLVDLFVQCNSSDQATLINSEIPRVRKLTLYDLAELRTLGQPQSGPPYKSNSPWAKWNPSITRQSSPQPKFAVRVGVSNSDTPQSTRPAYNPSRGHNKLYRQNKISNNEFSELVPSLEGDRAIGLGELEHSEECWDFSYCRRFKVEETIYFERCNLDLDMFLGILDLRDEFLIFGAGILEVVQSDDGISVSPKKYMREILNRFKMQNYNSTKIPVEFCLKLTKSGSGKKMDNTFYKQIVGSLMYLTATRLDIMYVVSLEPRILEFSTGREKKADLIGFTDSDYAGDQDGRKSTVAVSWSFKNQTVVTLSSIEAEFVATIACACQVIRLSSILKELQFKMERDIIIFCDNNSSIKLSNNPVNHGRRMHIDVKYYFLRDLNNEGTIELQY</sequence>
<name>A0A2G3AP24_CAPAN</name>
<dbReference type="Proteomes" id="UP000222542">
    <property type="component" value="Unassembled WGS sequence"/>
</dbReference>
<evidence type="ECO:0000256" key="1">
    <source>
        <dbReference type="SAM" id="MobiDB-lite"/>
    </source>
</evidence>
<evidence type="ECO:0008006" key="4">
    <source>
        <dbReference type="Google" id="ProtNLM"/>
    </source>
</evidence>
<evidence type="ECO:0000313" key="2">
    <source>
        <dbReference type="EMBL" id="PHT95979.1"/>
    </source>
</evidence>
<dbReference type="EMBL" id="AYRZ02000001">
    <property type="protein sequence ID" value="PHT95979.1"/>
    <property type="molecule type" value="Genomic_DNA"/>
</dbReference>
<dbReference type="SUPFAM" id="SSF52047">
    <property type="entry name" value="RNI-like"/>
    <property type="match status" value="1"/>
</dbReference>
<reference evidence="2 3" key="1">
    <citation type="journal article" date="2014" name="Nat. Genet.">
        <title>Genome sequence of the hot pepper provides insights into the evolution of pungency in Capsicum species.</title>
        <authorList>
            <person name="Kim S."/>
            <person name="Park M."/>
            <person name="Yeom S.I."/>
            <person name="Kim Y.M."/>
            <person name="Lee J.M."/>
            <person name="Lee H.A."/>
            <person name="Seo E."/>
            <person name="Choi J."/>
            <person name="Cheong K."/>
            <person name="Kim K.T."/>
            <person name="Jung K."/>
            <person name="Lee G.W."/>
            <person name="Oh S.K."/>
            <person name="Bae C."/>
            <person name="Kim S.B."/>
            <person name="Lee H.Y."/>
            <person name="Kim S.Y."/>
            <person name="Kim M.S."/>
            <person name="Kang B.C."/>
            <person name="Jo Y.D."/>
            <person name="Yang H.B."/>
            <person name="Jeong H.J."/>
            <person name="Kang W.H."/>
            <person name="Kwon J.K."/>
            <person name="Shin C."/>
            <person name="Lim J.Y."/>
            <person name="Park J.H."/>
            <person name="Huh J.H."/>
            <person name="Kim J.S."/>
            <person name="Kim B.D."/>
            <person name="Cohen O."/>
            <person name="Paran I."/>
            <person name="Suh M.C."/>
            <person name="Lee S.B."/>
            <person name="Kim Y.K."/>
            <person name="Shin Y."/>
            <person name="Noh S.J."/>
            <person name="Park J."/>
            <person name="Seo Y.S."/>
            <person name="Kwon S.Y."/>
            <person name="Kim H.A."/>
            <person name="Park J.M."/>
            <person name="Kim H.J."/>
            <person name="Choi S.B."/>
            <person name="Bosland P.W."/>
            <person name="Reeves G."/>
            <person name="Jo S.H."/>
            <person name="Lee B.W."/>
            <person name="Cho H.T."/>
            <person name="Choi H.S."/>
            <person name="Lee M.S."/>
            <person name="Yu Y."/>
            <person name="Do Choi Y."/>
            <person name="Park B.S."/>
            <person name="van Deynze A."/>
            <person name="Ashrafi H."/>
            <person name="Hill T."/>
            <person name="Kim W.T."/>
            <person name="Pai H.S."/>
            <person name="Ahn H.K."/>
            <person name="Yeam I."/>
            <person name="Giovannoni J.J."/>
            <person name="Rose J.K."/>
            <person name="Sorensen I."/>
            <person name="Lee S.J."/>
            <person name="Kim R.W."/>
            <person name="Choi I.Y."/>
            <person name="Choi B.S."/>
            <person name="Lim J.S."/>
            <person name="Lee Y.H."/>
            <person name="Choi D."/>
        </authorList>
    </citation>
    <scope>NUCLEOTIDE SEQUENCE [LARGE SCALE GENOMIC DNA]</scope>
    <source>
        <strain evidence="3">cv. CM334</strain>
    </source>
</reference>
<dbReference type="PANTHER" id="PTHR11439:SF517">
    <property type="entry name" value="CYSTEINE-RICH RLK (RECEPTOR-LIKE PROTEIN KINASE) 8"/>
    <property type="match status" value="1"/>
</dbReference>
<organism evidence="2 3">
    <name type="scientific">Capsicum annuum</name>
    <name type="common">Capsicum pepper</name>
    <dbReference type="NCBI Taxonomy" id="4072"/>
    <lineage>
        <taxon>Eukaryota</taxon>
        <taxon>Viridiplantae</taxon>
        <taxon>Streptophyta</taxon>
        <taxon>Embryophyta</taxon>
        <taxon>Tracheophyta</taxon>
        <taxon>Spermatophyta</taxon>
        <taxon>Magnoliopsida</taxon>
        <taxon>eudicotyledons</taxon>
        <taxon>Gunneridae</taxon>
        <taxon>Pentapetalae</taxon>
        <taxon>asterids</taxon>
        <taxon>lamiids</taxon>
        <taxon>Solanales</taxon>
        <taxon>Solanaceae</taxon>
        <taxon>Solanoideae</taxon>
        <taxon>Capsiceae</taxon>
        <taxon>Capsicum</taxon>
    </lineage>
</organism>
<protein>
    <recommendedName>
        <fullName evidence="4">Reverse transcriptase Ty1/copia-type domain-containing protein</fullName>
    </recommendedName>
</protein>
<evidence type="ECO:0000313" key="3">
    <source>
        <dbReference type="Proteomes" id="UP000222542"/>
    </source>
</evidence>
<keyword evidence="3" id="KW-1185">Reference proteome</keyword>
<feature type="compositionally biased region" description="Polar residues" evidence="1">
    <location>
        <begin position="184"/>
        <end position="195"/>
    </location>
</feature>
<comment type="caution">
    <text evidence="2">The sequence shown here is derived from an EMBL/GenBank/DDBJ whole genome shotgun (WGS) entry which is preliminary data.</text>
</comment>
<reference evidence="2 3" key="2">
    <citation type="journal article" date="2017" name="Genome Biol.">
        <title>New reference genome sequences of hot pepper reveal the massive evolution of plant disease-resistance genes by retroduplication.</title>
        <authorList>
            <person name="Kim S."/>
            <person name="Park J."/>
            <person name="Yeom S.I."/>
            <person name="Kim Y.M."/>
            <person name="Seo E."/>
            <person name="Kim K.T."/>
            <person name="Kim M.S."/>
            <person name="Lee J.M."/>
            <person name="Cheong K."/>
            <person name="Shin H.S."/>
            <person name="Kim S.B."/>
            <person name="Han K."/>
            <person name="Lee J."/>
            <person name="Park M."/>
            <person name="Lee H.A."/>
            <person name="Lee H.Y."/>
            <person name="Lee Y."/>
            <person name="Oh S."/>
            <person name="Lee J.H."/>
            <person name="Choi E."/>
            <person name="Choi E."/>
            <person name="Lee S.E."/>
            <person name="Jeon J."/>
            <person name="Kim H."/>
            <person name="Choi G."/>
            <person name="Song H."/>
            <person name="Lee J."/>
            <person name="Lee S.C."/>
            <person name="Kwon J.K."/>
            <person name="Lee H.Y."/>
            <person name="Koo N."/>
            <person name="Hong Y."/>
            <person name="Kim R.W."/>
            <person name="Kang W.H."/>
            <person name="Huh J.H."/>
            <person name="Kang B.C."/>
            <person name="Yang T.J."/>
            <person name="Lee Y.H."/>
            <person name="Bennetzen J.L."/>
            <person name="Choi D."/>
        </authorList>
    </citation>
    <scope>NUCLEOTIDE SEQUENCE [LARGE SCALE GENOMIC DNA]</scope>
    <source>
        <strain evidence="3">cv. CM334</strain>
    </source>
</reference>
<feature type="region of interest" description="Disordered" evidence="1">
    <location>
        <begin position="148"/>
        <end position="204"/>
    </location>
</feature>
<dbReference type="CDD" id="cd09272">
    <property type="entry name" value="RNase_HI_RT_Ty1"/>
    <property type="match status" value="1"/>
</dbReference>
<dbReference type="STRING" id="4072.A0A2G3AP24"/>
<dbReference type="AlphaFoldDB" id="A0A2G3AP24"/>
<dbReference type="PANTHER" id="PTHR11439">
    <property type="entry name" value="GAG-POL-RELATED RETROTRANSPOSON"/>
    <property type="match status" value="1"/>
</dbReference>
<dbReference type="Gene3D" id="3.80.10.10">
    <property type="entry name" value="Ribonuclease Inhibitor"/>
    <property type="match status" value="1"/>
</dbReference>
<gene>
    <name evidence="2" type="ORF">T459_03861</name>
</gene>
<proteinExistence type="predicted"/>
<dbReference type="Gramene" id="PHT95979">
    <property type="protein sequence ID" value="PHT95979"/>
    <property type="gene ID" value="T459_03861"/>
</dbReference>
<feature type="compositionally biased region" description="Polar residues" evidence="1">
    <location>
        <begin position="156"/>
        <end position="175"/>
    </location>
</feature>
<accession>A0A2G3AP24</accession>